<dbReference type="EMBL" id="JAFCMP010000004">
    <property type="protein sequence ID" value="KAG5192535.1"/>
    <property type="molecule type" value="Genomic_DNA"/>
</dbReference>
<protein>
    <submittedName>
        <fullName evidence="2">Uncharacterized protein</fullName>
    </submittedName>
</protein>
<dbReference type="AlphaFoldDB" id="A0A836CN04"/>
<comment type="caution">
    <text evidence="2">The sequence shown here is derived from an EMBL/GenBank/DDBJ whole genome shotgun (WGS) entry which is preliminary data.</text>
</comment>
<keyword evidence="3" id="KW-1185">Reference proteome</keyword>
<evidence type="ECO:0000256" key="1">
    <source>
        <dbReference type="SAM" id="MobiDB-lite"/>
    </source>
</evidence>
<dbReference type="OrthoDB" id="205787at2759"/>
<feature type="compositionally biased region" description="Pro residues" evidence="1">
    <location>
        <begin position="25"/>
        <end position="37"/>
    </location>
</feature>
<feature type="region of interest" description="Disordered" evidence="1">
    <location>
        <begin position="183"/>
        <end position="212"/>
    </location>
</feature>
<name>A0A836CN04_9STRA</name>
<proteinExistence type="predicted"/>
<reference evidence="2" key="1">
    <citation type="submission" date="2021-02" db="EMBL/GenBank/DDBJ databases">
        <title>First Annotated Genome of the Yellow-green Alga Tribonema minus.</title>
        <authorList>
            <person name="Mahan K.M."/>
        </authorList>
    </citation>
    <scope>NUCLEOTIDE SEQUENCE</scope>
    <source>
        <strain evidence="2">UTEX B ZZ1240</strain>
    </source>
</reference>
<organism evidence="2 3">
    <name type="scientific">Tribonema minus</name>
    <dbReference type="NCBI Taxonomy" id="303371"/>
    <lineage>
        <taxon>Eukaryota</taxon>
        <taxon>Sar</taxon>
        <taxon>Stramenopiles</taxon>
        <taxon>Ochrophyta</taxon>
        <taxon>PX clade</taxon>
        <taxon>Xanthophyceae</taxon>
        <taxon>Tribonematales</taxon>
        <taxon>Tribonemataceae</taxon>
        <taxon>Tribonema</taxon>
    </lineage>
</organism>
<evidence type="ECO:0000313" key="2">
    <source>
        <dbReference type="EMBL" id="KAG5192535.1"/>
    </source>
</evidence>
<accession>A0A836CN04</accession>
<evidence type="ECO:0000313" key="3">
    <source>
        <dbReference type="Proteomes" id="UP000664859"/>
    </source>
</evidence>
<feature type="region of interest" description="Disordered" evidence="1">
    <location>
        <begin position="21"/>
        <end position="46"/>
    </location>
</feature>
<dbReference type="Proteomes" id="UP000664859">
    <property type="component" value="Unassembled WGS sequence"/>
</dbReference>
<feature type="region of interest" description="Disordered" evidence="1">
    <location>
        <begin position="86"/>
        <end position="108"/>
    </location>
</feature>
<gene>
    <name evidence="2" type="ORF">JKP88DRAFT_351846</name>
</gene>
<feature type="compositionally biased region" description="Basic residues" evidence="1">
    <location>
        <begin position="183"/>
        <end position="197"/>
    </location>
</feature>
<sequence length="230" mass="24593">MRGDARVNTTGRRAIVDLQYVRRPSTPPPPTPVPPPMVAGRKAWPGGKLVSNKRQALYKFLKRKQDNGEQLTDAQLHTLAAIVRENSTGSSSSSGGGSSSSGSTRNFSKQDINGPLLLNQLAAKAGIVEVAGLSSSDSYSDEGFEVEMVAWDARPKPRLTKPRAFAAKTSAASKKVLKKINFKKGKYAPKQRNRGGRAQRGNKGLAPASRAAATVDDLEAQLSNGLKAQR</sequence>